<organism evidence="2 3">
    <name type="scientific">Marinilabilia rubra</name>
    <dbReference type="NCBI Taxonomy" id="2162893"/>
    <lineage>
        <taxon>Bacteria</taxon>
        <taxon>Pseudomonadati</taxon>
        <taxon>Bacteroidota</taxon>
        <taxon>Bacteroidia</taxon>
        <taxon>Marinilabiliales</taxon>
        <taxon>Marinilabiliaceae</taxon>
        <taxon>Marinilabilia</taxon>
    </lineage>
</organism>
<protein>
    <submittedName>
        <fullName evidence="2">Uncharacterized protein</fullName>
    </submittedName>
</protein>
<dbReference type="OrthoDB" id="1122998at2"/>
<sequence length="374" mass="41849">MKKLLLPALLILAVLSGCQKGRMWTDGDDDSDRPNWANGNTSENPHIKRNDESGTSRGGDYGDLYVLLREENGVPEMVEIAGEWYVQPVDANGNALELDAEGELLNPELASEVEFGRLNIVRSPQDVLDQAFEEAMKTLTAPNAVITVDFCGRLTSTYDLMVEGELTRYTKTIDSPRENMALYQYLMKWLFEPTDDGPNRLAFLGQDPYNFKPLELAASCLAAGSDKTGTLTLDEMVYINGFVNCWGINPIVNPHEYNFLGEQKRYFNFLDFDGMGSSYSYNRRETYENRYIQFLVWNNVYYPIDENGNSASPAIFSIADYFETNGLFTSRWGTEETVDAAGGFALAADDAVQVLDFVHGDSNVIFLPGYSPAE</sequence>
<gene>
    <name evidence="2" type="ORF">DDZ16_00095</name>
</gene>
<dbReference type="RefSeq" id="WP_109262385.1">
    <property type="nucleotide sequence ID" value="NZ_QEWP01000001.1"/>
</dbReference>
<dbReference type="AlphaFoldDB" id="A0A2U2BCZ5"/>
<feature type="region of interest" description="Disordered" evidence="1">
    <location>
        <begin position="23"/>
        <end position="55"/>
    </location>
</feature>
<evidence type="ECO:0000256" key="1">
    <source>
        <dbReference type="SAM" id="MobiDB-lite"/>
    </source>
</evidence>
<evidence type="ECO:0000313" key="3">
    <source>
        <dbReference type="Proteomes" id="UP000244956"/>
    </source>
</evidence>
<accession>A0A2U2BCZ5</accession>
<comment type="caution">
    <text evidence="2">The sequence shown here is derived from an EMBL/GenBank/DDBJ whole genome shotgun (WGS) entry which is preliminary data.</text>
</comment>
<evidence type="ECO:0000313" key="2">
    <source>
        <dbReference type="EMBL" id="PWE00930.1"/>
    </source>
</evidence>
<dbReference type="Proteomes" id="UP000244956">
    <property type="component" value="Unassembled WGS sequence"/>
</dbReference>
<dbReference type="EMBL" id="QEWP01000001">
    <property type="protein sequence ID" value="PWE00930.1"/>
    <property type="molecule type" value="Genomic_DNA"/>
</dbReference>
<keyword evidence="3" id="KW-1185">Reference proteome</keyword>
<name>A0A2U2BCZ5_9BACT</name>
<proteinExistence type="predicted"/>
<reference evidence="2 3" key="1">
    <citation type="submission" date="2018-05" db="EMBL/GenBank/DDBJ databases">
        <title>Marinilabilia rubrum sp. nov., isolated from saltern sediment.</title>
        <authorList>
            <person name="Zhang R."/>
        </authorList>
    </citation>
    <scope>NUCLEOTIDE SEQUENCE [LARGE SCALE GENOMIC DNA]</scope>
    <source>
        <strain evidence="2 3">WTE16</strain>
    </source>
</reference>
<dbReference type="PROSITE" id="PS51257">
    <property type="entry name" value="PROKAR_LIPOPROTEIN"/>
    <property type="match status" value="1"/>
</dbReference>
<feature type="compositionally biased region" description="Basic and acidic residues" evidence="1">
    <location>
        <begin position="45"/>
        <end position="54"/>
    </location>
</feature>